<dbReference type="InParanoid" id="A0A803YRW5"/>
<dbReference type="InterPro" id="IPR000626">
    <property type="entry name" value="Ubiquitin-like_dom"/>
</dbReference>
<reference evidence="2" key="2">
    <citation type="submission" date="2025-08" db="UniProtKB">
        <authorList>
            <consortium name="Ensembl"/>
        </authorList>
    </citation>
    <scope>IDENTIFICATION</scope>
</reference>
<dbReference type="Pfam" id="PF14560">
    <property type="entry name" value="Ubiquitin_2"/>
    <property type="match status" value="1"/>
</dbReference>
<proteinExistence type="predicted"/>
<evidence type="ECO:0000313" key="2">
    <source>
        <dbReference type="Ensembl" id="ENSMGAP00000034513.1"/>
    </source>
</evidence>
<name>A0A803YRW5_MELGA</name>
<dbReference type="AlphaFoldDB" id="A0A803YRW5"/>
<sequence length="36" mass="3736">MELELRAAGGELLARLEPDDALLGAFPVSDGCGLHV</sequence>
<protein>
    <recommendedName>
        <fullName evidence="1">Ubiquitin-like domain-containing protein</fullName>
    </recommendedName>
</protein>
<organism evidence="2 3">
    <name type="scientific">Meleagris gallopavo</name>
    <name type="common">Wild turkey</name>
    <dbReference type="NCBI Taxonomy" id="9103"/>
    <lineage>
        <taxon>Eukaryota</taxon>
        <taxon>Metazoa</taxon>
        <taxon>Chordata</taxon>
        <taxon>Craniata</taxon>
        <taxon>Vertebrata</taxon>
        <taxon>Euteleostomi</taxon>
        <taxon>Archelosauria</taxon>
        <taxon>Archosauria</taxon>
        <taxon>Dinosauria</taxon>
        <taxon>Saurischia</taxon>
        <taxon>Theropoda</taxon>
        <taxon>Coelurosauria</taxon>
        <taxon>Aves</taxon>
        <taxon>Neognathae</taxon>
        <taxon>Galloanserae</taxon>
        <taxon>Galliformes</taxon>
        <taxon>Phasianidae</taxon>
        <taxon>Meleagridinae</taxon>
        <taxon>Meleagris</taxon>
    </lineage>
</organism>
<reference evidence="2" key="3">
    <citation type="submission" date="2025-09" db="UniProtKB">
        <authorList>
            <consortium name="Ensembl"/>
        </authorList>
    </citation>
    <scope>IDENTIFICATION</scope>
</reference>
<evidence type="ECO:0000313" key="3">
    <source>
        <dbReference type="Proteomes" id="UP000001645"/>
    </source>
</evidence>
<dbReference type="Proteomes" id="UP000001645">
    <property type="component" value="Unplaced"/>
</dbReference>
<dbReference type="GeneTree" id="ENSGT01040000244337"/>
<dbReference type="Ensembl" id="ENSMGAT00000023941.1">
    <property type="protein sequence ID" value="ENSMGAP00000034513.1"/>
    <property type="gene ID" value="ENSMGAG00000020182.1"/>
</dbReference>
<accession>A0A803YRW5</accession>
<reference evidence="2" key="1">
    <citation type="journal article" date="2010" name="PLoS Biol.">
        <title>Multi-platform next-generation sequencing of the domestic turkey (Meleagris gallopavo): genome assembly and analysis.</title>
        <authorList>
            <person name="Dalloul R.A."/>
            <person name="Long J.A."/>
            <person name="Zimin A.V."/>
            <person name="Aslam L."/>
            <person name="Beal K."/>
            <person name="Blomberg L.A."/>
            <person name="Bouffard P."/>
            <person name="Burt D.W."/>
            <person name="Crasta O."/>
            <person name="Crooijmans R.P."/>
            <person name="Cooper K."/>
            <person name="Coulombe R.A."/>
            <person name="De S."/>
            <person name="Delany M.E."/>
            <person name="Dodgson J.B."/>
            <person name="Dong J.J."/>
            <person name="Evans C."/>
            <person name="Frederickson K.M."/>
            <person name="Flicek P."/>
            <person name="Florea L."/>
            <person name="Folkerts O."/>
            <person name="Groenen M.A."/>
            <person name="Harkins T.T."/>
            <person name="Herrero J."/>
            <person name="Hoffmann S."/>
            <person name="Megens H.J."/>
            <person name="Jiang A."/>
            <person name="de Jong P."/>
            <person name="Kaiser P."/>
            <person name="Kim H."/>
            <person name="Kim K.W."/>
            <person name="Kim S."/>
            <person name="Langenberger D."/>
            <person name="Lee M.K."/>
            <person name="Lee T."/>
            <person name="Mane S."/>
            <person name="Marcais G."/>
            <person name="Marz M."/>
            <person name="McElroy A.P."/>
            <person name="Modise T."/>
            <person name="Nefedov M."/>
            <person name="Notredame C."/>
            <person name="Paton I.R."/>
            <person name="Payne W.S."/>
            <person name="Pertea G."/>
            <person name="Prickett D."/>
            <person name="Puiu D."/>
            <person name="Qioa D."/>
            <person name="Raineri E."/>
            <person name="Ruffier M."/>
            <person name="Salzberg S.L."/>
            <person name="Schatz M.C."/>
            <person name="Scheuring C."/>
            <person name="Schmidt C.J."/>
            <person name="Schroeder S."/>
            <person name="Searle S.M."/>
            <person name="Smith E.J."/>
            <person name="Smith J."/>
            <person name="Sonstegard T.S."/>
            <person name="Stadler P.F."/>
            <person name="Tafer H."/>
            <person name="Tu Z.J."/>
            <person name="Van Tassell C.P."/>
            <person name="Vilella A.J."/>
            <person name="Williams K.P."/>
            <person name="Yorke J.A."/>
            <person name="Zhang L."/>
            <person name="Zhang H.B."/>
            <person name="Zhang X."/>
            <person name="Zhang Y."/>
            <person name="Reed K.M."/>
        </authorList>
    </citation>
    <scope>NUCLEOTIDE SEQUENCE [LARGE SCALE GENOMIC DNA]</scope>
</reference>
<keyword evidence="3" id="KW-1185">Reference proteome</keyword>
<feature type="domain" description="Ubiquitin-like" evidence="1">
    <location>
        <begin position="1"/>
        <end position="36"/>
    </location>
</feature>
<evidence type="ECO:0000259" key="1">
    <source>
        <dbReference type="Pfam" id="PF14560"/>
    </source>
</evidence>
<dbReference type="Gene3D" id="3.10.20.90">
    <property type="entry name" value="Phosphatidylinositol 3-kinase Catalytic Subunit, Chain A, domain 1"/>
    <property type="match status" value="1"/>
</dbReference>